<dbReference type="OrthoDB" id="5500342at2"/>
<evidence type="ECO:0008006" key="3">
    <source>
        <dbReference type="Google" id="ProtNLM"/>
    </source>
</evidence>
<dbReference type="eggNOG" id="COG3791">
    <property type="taxonomic scope" value="Bacteria"/>
</dbReference>
<accession>K6Z1T9</accession>
<dbReference type="RefSeq" id="WP_007616183.1">
    <property type="nucleotide sequence ID" value="NZ_BAEO01000007.1"/>
</dbReference>
<dbReference type="Gene3D" id="3.90.1590.10">
    <property type="entry name" value="glutathione-dependent formaldehyde- activating enzyme (gfa)"/>
    <property type="match status" value="1"/>
</dbReference>
<keyword evidence="2" id="KW-1185">Reference proteome</keyword>
<evidence type="ECO:0000313" key="2">
    <source>
        <dbReference type="Proteomes" id="UP000006327"/>
    </source>
</evidence>
<dbReference type="Proteomes" id="UP000006327">
    <property type="component" value="Unassembled WGS sequence"/>
</dbReference>
<sequence length="194" mass="21693">MPEISLSCACGKIIGFTKNVNAQSGNRIVCCCIDCQKFAIFLQQENQVLDQYNGTDIFQMPISYVKITEGNEHIACVKFSQKGLHRWYAKCCNTPIGNTLGHKAPFIGVIHNFMNNQATRDSDLGASLGIAHWQSAKISVPEEHKMSLFKISMRVLGKLIMWKIRGLEQPSVFFNPDGSTVSKPEVLKNKKREG</sequence>
<dbReference type="InterPro" id="IPR046149">
    <property type="entry name" value="DUF6151"/>
</dbReference>
<reference evidence="1 2" key="1">
    <citation type="journal article" date="2017" name="Antonie Van Leeuwenhoek">
        <title>Rhizobium rhizosphaerae sp. nov., a novel species isolated from rice rhizosphere.</title>
        <authorList>
            <person name="Zhao J.J."/>
            <person name="Zhang J."/>
            <person name="Zhang R.J."/>
            <person name="Zhang C.W."/>
            <person name="Yin H.Q."/>
            <person name="Zhang X.X."/>
        </authorList>
    </citation>
    <scope>NUCLEOTIDE SEQUENCE [LARGE SCALE GENOMIC DNA]</scope>
    <source>
        <strain evidence="1 2">BSs20135</strain>
    </source>
</reference>
<dbReference type="AlphaFoldDB" id="K6Z1T9"/>
<protein>
    <recommendedName>
        <fullName evidence="3">CENP-V/GFA domain-containing protein</fullName>
    </recommendedName>
</protein>
<proteinExistence type="predicted"/>
<dbReference type="STRING" id="493475.GARC_0438"/>
<gene>
    <name evidence="1" type="ORF">GARC_0438</name>
</gene>
<evidence type="ECO:0000313" key="1">
    <source>
        <dbReference type="EMBL" id="GAC17420.1"/>
    </source>
</evidence>
<name>K6Z1T9_9ALTE</name>
<dbReference type="EMBL" id="BAEO01000007">
    <property type="protein sequence ID" value="GAC17420.1"/>
    <property type="molecule type" value="Genomic_DNA"/>
</dbReference>
<comment type="caution">
    <text evidence="1">The sequence shown here is derived from an EMBL/GenBank/DDBJ whole genome shotgun (WGS) entry which is preliminary data.</text>
</comment>
<organism evidence="1 2">
    <name type="scientific">Paraglaciecola arctica BSs20135</name>
    <dbReference type="NCBI Taxonomy" id="493475"/>
    <lineage>
        <taxon>Bacteria</taxon>
        <taxon>Pseudomonadati</taxon>
        <taxon>Pseudomonadota</taxon>
        <taxon>Gammaproteobacteria</taxon>
        <taxon>Alteromonadales</taxon>
        <taxon>Alteromonadaceae</taxon>
        <taxon>Paraglaciecola</taxon>
    </lineage>
</organism>
<dbReference type="Pfam" id="PF19648">
    <property type="entry name" value="DUF6151"/>
    <property type="match status" value="1"/>
</dbReference>